<evidence type="ECO:0000313" key="1">
    <source>
        <dbReference type="EMBL" id="JAG92745.1"/>
    </source>
</evidence>
<protein>
    <submittedName>
        <fullName evidence="1">Ctr_83_T conopeptide</fullName>
    </submittedName>
</protein>
<proteinExistence type="predicted"/>
<dbReference type="AlphaFoldDB" id="A0A0C9R6Z0"/>
<accession>A0A0C9R6Z0</accession>
<reference evidence="1" key="1">
    <citation type="journal article" date="2015" name="Mar. Biotechnol.">
        <title>High conopeptide diversity in Conus tribblei revealed through analysis of venom duct transcriptome using two high-throughput sequencing platforms.</title>
        <authorList>
            <person name="Barghi N."/>
            <person name="Concepcion G.P."/>
            <person name="Olivera B.M."/>
            <person name="Lluisma A.O."/>
        </authorList>
    </citation>
    <scope>NUCLEOTIDE SEQUENCE</scope>
    <source>
        <tissue evidence="1">Venom duct</tissue>
    </source>
</reference>
<organism evidence="1">
    <name type="scientific">Conus tribblei</name>
    <name type="common">Tribble's cone</name>
    <name type="synonym">Splinoconus tribblei</name>
    <dbReference type="NCBI Taxonomy" id="101761"/>
    <lineage>
        <taxon>Eukaryota</taxon>
        <taxon>Metazoa</taxon>
        <taxon>Spiralia</taxon>
        <taxon>Lophotrochozoa</taxon>
        <taxon>Mollusca</taxon>
        <taxon>Gastropoda</taxon>
        <taxon>Caenogastropoda</taxon>
        <taxon>Neogastropoda</taxon>
        <taxon>Conoidea</taxon>
        <taxon>Conidae</taxon>
        <taxon>Conus</taxon>
        <taxon>Splinoconus</taxon>
    </lineage>
</organism>
<sequence length="61" mass="6776">ATDDSRGLQKSLAKKRWTANIHNHRLTRRCDPPGYKCRRVEINCCGSCRIPPGHPGVCSSA</sequence>
<feature type="non-terminal residue" evidence="1">
    <location>
        <position position="1"/>
    </location>
</feature>
<name>A0A0C9R6Z0_CONTD</name>
<dbReference type="EMBL" id="GCJM01000133">
    <property type="protein sequence ID" value="JAG92745.1"/>
    <property type="molecule type" value="Transcribed_RNA"/>
</dbReference>